<dbReference type="InterPro" id="IPR042188">
    <property type="entry name" value="MmgE/PrpD_sf_2"/>
</dbReference>
<dbReference type="SUPFAM" id="SSF103378">
    <property type="entry name" value="2-methylcitrate dehydratase PrpD"/>
    <property type="match status" value="1"/>
</dbReference>
<evidence type="ECO:0000313" key="5">
    <source>
        <dbReference type="Proteomes" id="UP000284202"/>
    </source>
</evidence>
<dbReference type="EMBL" id="QZCG01000008">
    <property type="protein sequence ID" value="RJE84556.1"/>
    <property type="molecule type" value="Genomic_DNA"/>
</dbReference>
<dbReference type="InterPro" id="IPR036148">
    <property type="entry name" value="MmgE/PrpD_sf"/>
</dbReference>
<keyword evidence="5" id="KW-1185">Reference proteome</keyword>
<dbReference type="AlphaFoldDB" id="A0A418SU94"/>
<dbReference type="InterPro" id="IPR045337">
    <property type="entry name" value="MmgE_PrpD_C"/>
</dbReference>
<comment type="caution">
    <text evidence="4">The sequence shown here is derived from an EMBL/GenBank/DDBJ whole genome shotgun (WGS) entry which is preliminary data.</text>
</comment>
<organism evidence="4 5">
    <name type="scientific">Paracoccus onubensis</name>
    <dbReference type="NCBI Taxonomy" id="1675788"/>
    <lineage>
        <taxon>Bacteria</taxon>
        <taxon>Pseudomonadati</taxon>
        <taxon>Pseudomonadota</taxon>
        <taxon>Alphaproteobacteria</taxon>
        <taxon>Rhodobacterales</taxon>
        <taxon>Paracoccaceae</taxon>
        <taxon>Paracoccus</taxon>
    </lineage>
</organism>
<feature type="domain" description="MmgE/PrpD N-terminal" evidence="2">
    <location>
        <begin position="24"/>
        <end position="233"/>
    </location>
</feature>
<dbReference type="OrthoDB" id="9795089at2"/>
<evidence type="ECO:0000313" key="4">
    <source>
        <dbReference type="EMBL" id="RJE84556.1"/>
    </source>
</evidence>
<evidence type="ECO:0000259" key="2">
    <source>
        <dbReference type="Pfam" id="PF03972"/>
    </source>
</evidence>
<gene>
    <name evidence="4" type="ORF">D3P04_12980</name>
</gene>
<dbReference type="Pfam" id="PF19305">
    <property type="entry name" value="MmgE_PrpD_C"/>
    <property type="match status" value="1"/>
</dbReference>
<dbReference type="Gene3D" id="1.10.4100.10">
    <property type="entry name" value="2-methylcitrate dehydratase PrpD"/>
    <property type="match status" value="1"/>
</dbReference>
<comment type="similarity">
    <text evidence="1">Belongs to the PrpD family.</text>
</comment>
<dbReference type="InterPro" id="IPR042183">
    <property type="entry name" value="MmgE/PrpD_sf_1"/>
</dbReference>
<protein>
    <submittedName>
        <fullName evidence="4">MmgE/PrpD family protein</fullName>
    </submittedName>
</protein>
<dbReference type="InterPro" id="IPR005656">
    <property type="entry name" value="MmgE_PrpD"/>
</dbReference>
<dbReference type="PANTHER" id="PTHR16943:SF8">
    <property type="entry name" value="2-METHYLCITRATE DEHYDRATASE"/>
    <property type="match status" value="1"/>
</dbReference>
<dbReference type="PANTHER" id="PTHR16943">
    <property type="entry name" value="2-METHYLCITRATE DEHYDRATASE-RELATED"/>
    <property type="match status" value="1"/>
</dbReference>
<dbReference type="Pfam" id="PF03972">
    <property type="entry name" value="MmgE_PrpD_N"/>
    <property type="match status" value="1"/>
</dbReference>
<evidence type="ECO:0000256" key="1">
    <source>
        <dbReference type="ARBA" id="ARBA00006174"/>
    </source>
</evidence>
<dbReference type="InterPro" id="IPR045336">
    <property type="entry name" value="MmgE_PrpD_N"/>
</dbReference>
<accession>A0A418SU94</accession>
<feature type="domain" description="MmgE/PrpD C-terminal" evidence="3">
    <location>
        <begin position="261"/>
        <end position="415"/>
    </location>
</feature>
<dbReference type="Gene3D" id="3.30.1330.120">
    <property type="entry name" value="2-methylcitrate dehydratase PrpD"/>
    <property type="match status" value="1"/>
</dbReference>
<sequence>MARWFHASHDRGPFAAGPQGRALAQMAVADTLGCMYASRNDNVVRAVASVAGAPGDAWLVTGGTADSAMAAMVNGTAAHALDYDDNFGPGMSHASAVILPALLAVCDISRPGRDLIDAYLVALQAQAFVGAGMGPGHYAAGWHGTSTVGSVGTAAGVAHLLGADTDGLRRALTLACSFACGTKGQFGTPAKPFHAGLAARNAVEAARLALAGIEGSPIALEGPQGFSHMFRGPNMPGYDPHEIEATDRNVIETDGVVPKLHPCCGSTHLIIDAIADLRGQHDFCADAVRSIDVRVGIANLRNLPYTLPENEMQARFSMNYCVAVALREGHLTLQDFTPEAVRARRGDPLLSCLTMTSWTAEEEAAADGARLPHQVTLRLASGQTYRAERLFARGDLRDPFPDDAMRAKFMACCDEAPWAKGLHDWLMVLDLAPDLRQFALLFGRSDGPR</sequence>
<dbReference type="Proteomes" id="UP000284202">
    <property type="component" value="Unassembled WGS sequence"/>
</dbReference>
<reference evidence="5" key="1">
    <citation type="submission" date="2018-09" db="EMBL/GenBank/DDBJ databases">
        <title>Acidovorax cavernicola nov. sp. isolated from Gruta de las Maravillas (Aracena, Spain).</title>
        <authorList>
            <person name="Jurado V."/>
            <person name="Gutierrez-Patricio S."/>
            <person name="Gonzalez-Pimentel J.L."/>
            <person name="Miller A.Z."/>
            <person name="Laiz L."/>
            <person name="Saiz-Jimenez C."/>
        </authorList>
    </citation>
    <scope>NUCLEOTIDE SEQUENCE [LARGE SCALE GENOMIC DNA]</scope>
    <source>
        <strain evidence="5">1011MAR3C25</strain>
    </source>
</reference>
<evidence type="ECO:0000259" key="3">
    <source>
        <dbReference type="Pfam" id="PF19305"/>
    </source>
</evidence>
<name>A0A418SU94_9RHOB</name>
<dbReference type="GO" id="GO:0016829">
    <property type="term" value="F:lyase activity"/>
    <property type="evidence" value="ECO:0007669"/>
    <property type="project" value="InterPro"/>
</dbReference>
<proteinExistence type="inferred from homology"/>